<dbReference type="GO" id="GO:0005737">
    <property type="term" value="C:cytoplasm"/>
    <property type="evidence" value="ECO:0007669"/>
    <property type="project" value="TreeGrafter"/>
</dbReference>
<dbReference type="PROSITE" id="PS00455">
    <property type="entry name" value="AMP_BINDING"/>
    <property type="match status" value="2"/>
</dbReference>
<dbReference type="GO" id="GO:0031177">
    <property type="term" value="F:phosphopantetheine binding"/>
    <property type="evidence" value="ECO:0007669"/>
    <property type="project" value="InterPro"/>
</dbReference>
<dbReference type="InterPro" id="IPR042099">
    <property type="entry name" value="ANL_N_sf"/>
</dbReference>
<comment type="caution">
    <text evidence="6">The sequence shown here is derived from an EMBL/GenBank/DDBJ whole genome shotgun (WGS) entry which is preliminary data.</text>
</comment>
<dbReference type="Pfam" id="PF00550">
    <property type="entry name" value="PP-binding"/>
    <property type="match status" value="2"/>
</dbReference>
<dbReference type="InterPro" id="IPR010071">
    <property type="entry name" value="AA_adenyl_dom"/>
</dbReference>
<evidence type="ECO:0000256" key="1">
    <source>
        <dbReference type="ARBA" id="ARBA00022450"/>
    </source>
</evidence>
<keyword evidence="1" id="KW-0596">Phosphopantetheine</keyword>
<dbReference type="GO" id="GO:0043041">
    <property type="term" value="P:amino acid activation for nonribosomal peptide biosynthetic process"/>
    <property type="evidence" value="ECO:0007669"/>
    <property type="project" value="TreeGrafter"/>
</dbReference>
<feature type="domain" description="Carrier" evidence="5">
    <location>
        <begin position="1389"/>
        <end position="1462"/>
    </location>
</feature>
<reference evidence="6" key="1">
    <citation type="submission" date="2022-07" db="EMBL/GenBank/DDBJ databases">
        <title>Phylogenomic reconstructions and comparative analyses of Kickxellomycotina fungi.</title>
        <authorList>
            <person name="Reynolds N.K."/>
            <person name="Stajich J.E."/>
            <person name="Barry K."/>
            <person name="Grigoriev I.V."/>
            <person name="Crous P."/>
            <person name="Smith M.E."/>
        </authorList>
    </citation>
    <scope>NUCLEOTIDE SEQUENCE</scope>
    <source>
        <strain evidence="6">RSA 861</strain>
    </source>
</reference>
<dbReference type="Proteomes" id="UP001150569">
    <property type="component" value="Unassembled WGS sequence"/>
</dbReference>
<feature type="non-terminal residue" evidence="6">
    <location>
        <position position="2728"/>
    </location>
</feature>
<dbReference type="OrthoDB" id="416786at2759"/>
<dbReference type="InterPro" id="IPR009081">
    <property type="entry name" value="PP-bd_ACP"/>
</dbReference>
<proteinExistence type="predicted"/>
<dbReference type="Pfam" id="PF00668">
    <property type="entry name" value="Condensation"/>
    <property type="match status" value="2"/>
</dbReference>
<dbReference type="Gene3D" id="3.30.300.30">
    <property type="match status" value="2"/>
</dbReference>
<dbReference type="Gene3D" id="1.10.1200.10">
    <property type="entry name" value="ACP-like"/>
    <property type="match status" value="2"/>
</dbReference>
<dbReference type="GO" id="GO:0044550">
    <property type="term" value="P:secondary metabolite biosynthetic process"/>
    <property type="evidence" value="ECO:0007669"/>
    <property type="project" value="TreeGrafter"/>
</dbReference>
<dbReference type="InterPro" id="IPR020845">
    <property type="entry name" value="AMP-binding_CS"/>
</dbReference>
<dbReference type="Pfam" id="PF00501">
    <property type="entry name" value="AMP-binding"/>
    <property type="match status" value="2"/>
</dbReference>
<dbReference type="InterPro" id="IPR020806">
    <property type="entry name" value="PKS_PP-bd"/>
</dbReference>
<evidence type="ECO:0000313" key="7">
    <source>
        <dbReference type="Proteomes" id="UP001150569"/>
    </source>
</evidence>
<dbReference type="Gene3D" id="3.30.559.10">
    <property type="entry name" value="Chloramphenicol acetyltransferase-like domain"/>
    <property type="match status" value="2"/>
</dbReference>
<dbReference type="CDD" id="cd05930">
    <property type="entry name" value="A_NRPS"/>
    <property type="match status" value="2"/>
</dbReference>
<dbReference type="Gene3D" id="3.40.50.12780">
    <property type="entry name" value="N-terminal domain of ligase-like"/>
    <property type="match status" value="2"/>
</dbReference>
<keyword evidence="3" id="KW-0436">Ligase</keyword>
<dbReference type="InterPro" id="IPR000873">
    <property type="entry name" value="AMP-dep_synth/lig_dom"/>
</dbReference>
<dbReference type="EMBL" id="JANBPT010000449">
    <property type="protein sequence ID" value="KAJ1920276.1"/>
    <property type="molecule type" value="Genomic_DNA"/>
</dbReference>
<dbReference type="PANTHER" id="PTHR45527">
    <property type="entry name" value="NONRIBOSOMAL PEPTIDE SYNTHETASE"/>
    <property type="match status" value="1"/>
</dbReference>
<dbReference type="InterPro" id="IPR025110">
    <property type="entry name" value="AMP-bd_C"/>
</dbReference>
<name>A0A9W8A0G4_9FUNG</name>
<keyword evidence="2" id="KW-0597">Phosphoprotein</keyword>
<evidence type="ECO:0000259" key="5">
    <source>
        <dbReference type="PROSITE" id="PS50075"/>
    </source>
</evidence>
<protein>
    <recommendedName>
        <fullName evidence="5">Carrier domain-containing protein</fullName>
    </recommendedName>
</protein>
<feature type="region of interest" description="Disordered" evidence="4">
    <location>
        <begin position="230"/>
        <end position="260"/>
    </location>
</feature>
<feature type="domain" description="Carrier" evidence="5">
    <location>
        <begin position="2457"/>
        <end position="2533"/>
    </location>
</feature>
<organism evidence="6 7">
    <name type="scientific">Tieghemiomyces parasiticus</name>
    <dbReference type="NCBI Taxonomy" id="78921"/>
    <lineage>
        <taxon>Eukaryota</taxon>
        <taxon>Fungi</taxon>
        <taxon>Fungi incertae sedis</taxon>
        <taxon>Zoopagomycota</taxon>
        <taxon>Kickxellomycotina</taxon>
        <taxon>Dimargaritomycetes</taxon>
        <taxon>Dimargaritales</taxon>
        <taxon>Dimargaritaceae</taxon>
        <taxon>Tieghemiomyces</taxon>
    </lineage>
</organism>
<dbReference type="InterPro" id="IPR023213">
    <property type="entry name" value="CAT-like_dom_sf"/>
</dbReference>
<evidence type="ECO:0000313" key="6">
    <source>
        <dbReference type="EMBL" id="KAJ1920276.1"/>
    </source>
</evidence>
<dbReference type="SUPFAM" id="SSF47336">
    <property type="entry name" value="ACP-like"/>
    <property type="match status" value="2"/>
</dbReference>
<sequence length="2728" mass="297993">MLPTTALIVTQPTCPSTGYGRVSTTTPFRFRIDHVQLSKVAWGLLLARYANTETVSFGHVEILPPSAAQMAVPHTTTGCSMHLAASTRLSALVEEAPHPVTGRAFHHEWSVAQGEPIQLNTALITYGSPGLPEGPEVGCTVTSVNANHVSVDTLAADAQATVVIECQVADENLTVNLTFDRRAVAASTAQRLCCQFSTAMHALAKVKGHPGQKSDMTIADVPWVDATDGSQQMHPVEARDTPGTAPSPGHGLVTESESKSSDSTVLDKECHIVSLDHALVKEGILSPLSVITGDTRIVTFTAAPEAECQQLRKKLSRLGLPVAAAPAALLSFETYPHLSHADGRGLRQLADAYLLVAGEADRFRAQDDDGLWLAVTCADLLQGAGFSATRADDLWESVLARPILASQLRHRIQQRHGALLDVRTILACDGVAALTLTTKLADQSMFQAPFPQISAPSTALRTAPLTPYQARVWVAAQLSEHASQFYYQATVGLDRSLPLVQIQHVLEQFMRSVGWLCTVIRCEEGRPLTCVLPYGDEAIGGWNGGQLLALQHASFGHDDVVLVDTDMVVAAYRTQSAQLVVCVLQLLGPEALFNRLIDELSLALWAEYEGRSRSINPSLLLSTVLTAADEAPTASAPAYWATLLAGVSTDLPLLLDHPRPRVPSFQLTAANLHQSGGLMDGIASLVETNQGTITATWVTLIGSYLGRIGSGTDTVVDVVLNQELLRDRLYQVTSHATLPVRFPTAKDTLGLDSLGTEIDKQLRQSVHHLTSSDCPYTVLSRLPGFPLWHPVRVAIHVHQASTGNPPVVSVTNDYSHSACWHDLVFRVDVTGQEPAMTIWYNSDLLEATIIERLGANLMHYIQVSLTSPQLLSTVPLVCPTEERLLLKEFGSNPGKYDPLDSQTSVISLVRGSVQRVPDSVALESLTETVTYSQMNAQVDCLARALQTHGIQPQDRVAVIVESRPATVMAMLALWLLRAIYVPIDRTLPEQRQRYMVEAAQCTHILSMTDSDGVWTEAFPGLALLQAEADSSSEPFPYVHQPDDLAYIIFTSGTTGQPKGVMIRHAGLTNLLVAPEARVCPIPGSRVLQVMSVGFDTFMIVSLSPLCTSSTVVFNDGDIPTVLQRVDVTFMNPSLLASLNPRDYPNIKRVISGGEALLPELAARWLPHCQVENTYGPTETTVTSHAVKLQAGGAVSIGRPISGCSCYIVNPFHQPVPIGVIGEIYIGGLGVSAGYVNHPDLNATQFVRLPFSDGLVYRTGDLGRWLPDGVVECLGRRDDQVKLRGFRVELAEVRGALLNLHGIRDAYVLIHEHNLVAFTYPSCLEGESVTSALRKVLPHYMVPSYVLGLDQVPRTTNGKVDRRALVELFTTGQRCQQSQLSPTAYPEHLGDEALTLASVVKAVLRVWAPNVNLSLSFLKLGGDSISAIQVSARCRQLGYNLSVPDLLEDRTLSKLSTLMQPLESPPDATLQDVDKDATWSPGRFPLLHCTAADLDQIATDLAELRLAPTDVADLYPMTLTQQGLWTATAKDPAEYVIQFALTVVGDTSTDQIHRALASVVARHTILRTVFLTTFSNSHCTGVQVVTKRPLFGWTEVTEWSELDVDAEGTYLTANGRRGFRAGEPLLRALVKRGSQGRHRLVVAIHHALMDGWTMGVFLDELRFTIQGDHLLATTPPPQFRDYVRWNLEQRDHQAPEYWRTYLHGVDQPTLLALPNDPCATPAKKEHRFPLNADLDQLKTLFQAHGLTIYTVLKAAWAVVLSHYTGRGDVVFGSVVSGRALPLAGIESLFGCLVNTVPCRIHIEPELQVLEQLRRLNNEGRLSIPREHDHLTSIARWVPSDVPVSGLFNTLLVLENVPDWDSETVDDTVTFTDLISVRSTEYAMTIIIQAEDGQLIGCLNWDLATFAQPYVKALGQHLQAAFDQLIFSLREDSRGISTLTSLRLLSPDEYQAATEDLARPTAVIDVNTCAHDLFVQQVQHIPNTIAVEYDDPVTGLTTWTYQGLLDRANQVAHYLTVQGVQREEPVGLLMDRLPSAVAAMLGVHLAGAAFVPLDPNLPLDRLRFITGDCGIRRVLCNTNDEANTKAVGEAAGVAIDSLDGLLADTTSQPITPNMPRIRTTDLSHILYTSGTTGQPKGVQLEHRVMANFVQQSREVIAVEGGMRVMQNMALTFDCCLLEVWVTLCNGATLVLRNDLLDTLPKVDVLMATPSVLATLDPTKYPNLCHVITAGEALPRPLAERWSAHCPVTNMYGPTECFVCHTMRYIPGGPVTIGRPVPNTECYILDRGLRPVPIGVPGEIYVGGVCVTRGYVNRPDLEATTLLPNPFTGQGYLYRTGDLGRWLLDGTVEYFARRDDQVKIRGHRVEPREIEAVLNQCVAVSSVAVVVSSGKLYAFVSPDTVVLSDLKAHALARLPPYMVPGAIIPLSELPQNLNGKTDRRRLLEMLPTLIDHSSDRAVTAPKNEVQRLLVEVMATVLDLPTADVDIDDSFLQLGGDSISAIRLSSLCRDRGLQVSIAQVFQHGTPAALARVAAQNDPPSATVGYQPFDLLTAPEDGLAGLKNEVATGLGVGVETIEDILPVSSLQQGFLVSTLKDPTAYMVQMAYDLTGPLDVARLSQSWSQVIRAHQILRTKFVVPTDQSRHAFLQVVLRDTDFEWTYQDQPRHDIAEIERDHFTSDRKRGFTLSGPLLRFTVYHGTGNRHLFCITFHHALLDAWSEGIVMAESLEHYHG</sequence>
<evidence type="ECO:0000256" key="3">
    <source>
        <dbReference type="ARBA" id="ARBA00022598"/>
    </source>
</evidence>
<dbReference type="InterPro" id="IPR045851">
    <property type="entry name" value="AMP-bd_C_sf"/>
</dbReference>
<gene>
    <name evidence="6" type="ORF">IWQ60_007037</name>
</gene>
<dbReference type="SUPFAM" id="SSF52777">
    <property type="entry name" value="CoA-dependent acyltransferases"/>
    <property type="match status" value="6"/>
</dbReference>
<accession>A0A9W8A0G4</accession>
<dbReference type="InterPro" id="IPR036736">
    <property type="entry name" value="ACP-like_sf"/>
</dbReference>
<keyword evidence="7" id="KW-1185">Reference proteome</keyword>
<evidence type="ECO:0000256" key="4">
    <source>
        <dbReference type="SAM" id="MobiDB-lite"/>
    </source>
</evidence>
<dbReference type="InterPro" id="IPR001242">
    <property type="entry name" value="Condensation_dom"/>
</dbReference>
<dbReference type="Gene3D" id="3.30.559.30">
    <property type="entry name" value="Nonribosomal peptide synthetase, condensation domain"/>
    <property type="match status" value="2"/>
</dbReference>
<dbReference type="SMART" id="SM00823">
    <property type="entry name" value="PKS_PP"/>
    <property type="match status" value="2"/>
</dbReference>
<evidence type="ECO:0000256" key="2">
    <source>
        <dbReference type="ARBA" id="ARBA00022553"/>
    </source>
</evidence>
<dbReference type="NCBIfam" id="TIGR01733">
    <property type="entry name" value="AA-adenyl-dom"/>
    <property type="match status" value="2"/>
</dbReference>
<dbReference type="SUPFAM" id="SSF56801">
    <property type="entry name" value="Acetyl-CoA synthetase-like"/>
    <property type="match status" value="2"/>
</dbReference>
<dbReference type="GO" id="GO:0016874">
    <property type="term" value="F:ligase activity"/>
    <property type="evidence" value="ECO:0007669"/>
    <property type="project" value="UniProtKB-KW"/>
</dbReference>
<dbReference type="PROSITE" id="PS50075">
    <property type="entry name" value="CARRIER"/>
    <property type="match status" value="2"/>
</dbReference>
<dbReference type="PANTHER" id="PTHR45527:SF1">
    <property type="entry name" value="FATTY ACID SYNTHASE"/>
    <property type="match status" value="1"/>
</dbReference>
<dbReference type="Pfam" id="PF13193">
    <property type="entry name" value="AMP-binding_C"/>
    <property type="match status" value="1"/>
</dbReference>